<keyword evidence="1" id="KW-0597">Phosphoprotein</keyword>
<keyword evidence="4" id="KW-1185">Reference proteome</keyword>
<evidence type="ECO:0000259" key="2">
    <source>
        <dbReference type="PROSITE" id="PS50110"/>
    </source>
</evidence>
<evidence type="ECO:0000313" key="4">
    <source>
        <dbReference type="Proteomes" id="UP000199116"/>
    </source>
</evidence>
<protein>
    <submittedName>
        <fullName evidence="3">CheY chemotaxis protein or a CheY-like REC (Receiver) domain</fullName>
    </submittedName>
</protein>
<feature type="modified residue" description="4-aspartylphosphate" evidence="1">
    <location>
        <position position="63"/>
    </location>
</feature>
<dbReference type="AlphaFoldDB" id="A0A1I2LFW3"/>
<dbReference type="Gene3D" id="3.40.50.2300">
    <property type="match status" value="1"/>
</dbReference>
<dbReference type="Pfam" id="PF00072">
    <property type="entry name" value="Response_reg"/>
    <property type="match status" value="1"/>
</dbReference>
<dbReference type="SUPFAM" id="SSF52172">
    <property type="entry name" value="CheY-like"/>
    <property type="match status" value="1"/>
</dbReference>
<gene>
    <name evidence="3" type="ORF">SAMN04488033_108145</name>
</gene>
<dbReference type="PROSITE" id="PS50110">
    <property type="entry name" value="RESPONSE_REGULATORY"/>
    <property type="match status" value="1"/>
</dbReference>
<evidence type="ECO:0000256" key="1">
    <source>
        <dbReference type="PROSITE-ProRule" id="PRU00169"/>
    </source>
</evidence>
<sequence length="137" mass="16020">MDNQRYMVVDDDSTNNMICEFTIKRFDKEGNIKIFSVPEEALSFIAQEYKLENRKQPTILFLDINMPTMSGWEFLDEFLKFNEGVRNQFNIYMLSSSIEDFKEEAEIYSAIKGFISKPLKMNKLEEIKNGPLNSSTC</sequence>
<dbReference type="InterPro" id="IPR001789">
    <property type="entry name" value="Sig_transdc_resp-reg_receiver"/>
</dbReference>
<dbReference type="RefSeq" id="WP_083634110.1">
    <property type="nucleotide sequence ID" value="NZ_FOOH01000008.1"/>
</dbReference>
<accession>A0A1I2LFW3</accession>
<reference evidence="4" key="1">
    <citation type="submission" date="2016-10" db="EMBL/GenBank/DDBJ databases">
        <authorList>
            <person name="Varghese N."/>
            <person name="Submissions S."/>
        </authorList>
    </citation>
    <scope>NUCLEOTIDE SEQUENCE [LARGE SCALE GENOMIC DNA]</scope>
    <source>
        <strain evidence="4">DSM 23515</strain>
    </source>
</reference>
<dbReference type="PANTHER" id="PTHR43228:SF1">
    <property type="entry name" value="TWO-COMPONENT RESPONSE REGULATOR ARR22"/>
    <property type="match status" value="1"/>
</dbReference>
<evidence type="ECO:0000313" key="3">
    <source>
        <dbReference type="EMBL" id="SFF77913.1"/>
    </source>
</evidence>
<dbReference type="SMART" id="SM00448">
    <property type="entry name" value="REC"/>
    <property type="match status" value="1"/>
</dbReference>
<dbReference type="Proteomes" id="UP000199116">
    <property type="component" value="Unassembled WGS sequence"/>
</dbReference>
<organism evidence="3 4">
    <name type="scientific">Salegentibacter agarivorans</name>
    <dbReference type="NCBI Taxonomy" id="345907"/>
    <lineage>
        <taxon>Bacteria</taxon>
        <taxon>Pseudomonadati</taxon>
        <taxon>Bacteroidota</taxon>
        <taxon>Flavobacteriia</taxon>
        <taxon>Flavobacteriales</taxon>
        <taxon>Flavobacteriaceae</taxon>
        <taxon>Salegentibacter</taxon>
    </lineage>
</organism>
<dbReference type="InterPro" id="IPR011006">
    <property type="entry name" value="CheY-like_superfamily"/>
</dbReference>
<proteinExistence type="predicted"/>
<dbReference type="InterPro" id="IPR052048">
    <property type="entry name" value="ST_Response_Regulator"/>
</dbReference>
<name>A0A1I2LFW3_9FLAO</name>
<dbReference type="EMBL" id="FOOH01000008">
    <property type="protein sequence ID" value="SFF77913.1"/>
    <property type="molecule type" value="Genomic_DNA"/>
</dbReference>
<dbReference type="GO" id="GO:0000160">
    <property type="term" value="P:phosphorelay signal transduction system"/>
    <property type="evidence" value="ECO:0007669"/>
    <property type="project" value="InterPro"/>
</dbReference>
<dbReference type="PANTHER" id="PTHR43228">
    <property type="entry name" value="TWO-COMPONENT RESPONSE REGULATOR"/>
    <property type="match status" value="1"/>
</dbReference>
<feature type="domain" description="Response regulatory" evidence="2">
    <location>
        <begin position="5"/>
        <end position="132"/>
    </location>
</feature>